<dbReference type="Proteomes" id="UP000271464">
    <property type="component" value="Unassembled WGS sequence"/>
</dbReference>
<evidence type="ECO:0000313" key="2">
    <source>
        <dbReference type="Proteomes" id="UP000271464"/>
    </source>
</evidence>
<comment type="caution">
    <text evidence="1">The sequence shown here is derived from an EMBL/GenBank/DDBJ whole genome shotgun (WGS) entry which is preliminary data.</text>
</comment>
<keyword evidence="2" id="KW-1185">Reference proteome</keyword>
<name>A0ABY6RID5_9MYCO</name>
<gene>
    <name evidence="1" type="ORF">LAUMK4_02512</name>
</gene>
<reference evidence="1 2" key="1">
    <citation type="submission" date="2018-09" db="EMBL/GenBank/DDBJ databases">
        <authorList>
            <person name="Tagini F."/>
        </authorList>
    </citation>
    <scope>NUCLEOTIDE SEQUENCE [LARGE SCALE GENOMIC DNA]</scope>
    <source>
        <strain evidence="1 2">MK4</strain>
    </source>
</reference>
<proteinExistence type="predicted"/>
<dbReference type="EMBL" id="UPHM01000056">
    <property type="protein sequence ID" value="VAZ93606.1"/>
    <property type="molecule type" value="Genomic_DNA"/>
</dbReference>
<protein>
    <submittedName>
        <fullName evidence="1">Uncharacterized protein</fullName>
    </submittedName>
</protein>
<sequence length="77" mass="8734">MNTGVVARSRIREAVLTLLATGTWEPWPTIVGVVSQYTGAPPELVERALWRLWRTGAIDIRGRGHRRQAKTKERRPS</sequence>
<accession>A0ABY6RID5</accession>
<organism evidence="1 2">
    <name type="scientific">Mycobacterium persicum</name>
    <dbReference type="NCBI Taxonomy" id="1487726"/>
    <lineage>
        <taxon>Bacteria</taxon>
        <taxon>Bacillati</taxon>
        <taxon>Actinomycetota</taxon>
        <taxon>Actinomycetes</taxon>
        <taxon>Mycobacteriales</taxon>
        <taxon>Mycobacteriaceae</taxon>
        <taxon>Mycobacterium</taxon>
    </lineage>
</organism>
<evidence type="ECO:0000313" key="1">
    <source>
        <dbReference type="EMBL" id="VAZ93606.1"/>
    </source>
</evidence>